<evidence type="ECO:0000256" key="2">
    <source>
        <dbReference type="ARBA" id="ARBA00012483"/>
    </source>
</evidence>
<reference evidence="11 12" key="1">
    <citation type="submission" date="2023-04" db="EMBL/GenBank/DDBJ databases">
        <title>Genome of Basidiobolus ranarum AG-B5.</title>
        <authorList>
            <person name="Stajich J.E."/>
            <person name="Carter-House D."/>
            <person name="Gryganskyi A."/>
        </authorList>
    </citation>
    <scope>NUCLEOTIDE SEQUENCE [LARGE SCALE GENOMIC DNA]</scope>
    <source>
        <strain evidence="11 12">AG-B5</strain>
    </source>
</reference>
<name>A0ABR2VT55_9FUNG</name>
<evidence type="ECO:0000256" key="1">
    <source>
        <dbReference type="ARBA" id="ARBA00000900"/>
    </source>
</evidence>
<proteinExistence type="predicted"/>
<evidence type="ECO:0000256" key="3">
    <source>
        <dbReference type="ARBA" id="ARBA00022679"/>
    </source>
</evidence>
<feature type="region of interest" description="Disordered" evidence="9">
    <location>
        <begin position="107"/>
        <end position="166"/>
    </location>
</feature>
<dbReference type="InterPro" id="IPR051834">
    <property type="entry name" value="RING_finger_E3_ligase"/>
</dbReference>
<keyword evidence="4" id="KW-0479">Metal-binding</keyword>
<evidence type="ECO:0000256" key="6">
    <source>
        <dbReference type="ARBA" id="ARBA00022786"/>
    </source>
</evidence>
<protein>
    <recommendedName>
        <fullName evidence="2">RING-type E3 ubiquitin transferase</fullName>
        <ecNumber evidence="2">2.3.2.27</ecNumber>
    </recommendedName>
</protein>
<dbReference type="EMBL" id="JASJQH010007852">
    <property type="protein sequence ID" value="KAK9701050.1"/>
    <property type="molecule type" value="Genomic_DNA"/>
</dbReference>
<keyword evidence="7" id="KW-0862">Zinc</keyword>
<keyword evidence="6" id="KW-0833">Ubl conjugation pathway</keyword>
<keyword evidence="5 8" id="KW-0863">Zinc-finger</keyword>
<feature type="compositionally biased region" description="Polar residues" evidence="9">
    <location>
        <begin position="321"/>
        <end position="333"/>
    </location>
</feature>
<dbReference type="Pfam" id="PF13639">
    <property type="entry name" value="zf-RING_2"/>
    <property type="match status" value="1"/>
</dbReference>
<gene>
    <name evidence="11" type="ORF">K7432_011923</name>
</gene>
<accession>A0ABR2VT55</accession>
<evidence type="ECO:0000256" key="4">
    <source>
        <dbReference type="ARBA" id="ARBA00022723"/>
    </source>
</evidence>
<dbReference type="SMART" id="SM00184">
    <property type="entry name" value="RING"/>
    <property type="match status" value="1"/>
</dbReference>
<evidence type="ECO:0000313" key="11">
    <source>
        <dbReference type="EMBL" id="KAK9701050.1"/>
    </source>
</evidence>
<dbReference type="InterPro" id="IPR013083">
    <property type="entry name" value="Znf_RING/FYVE/PHD"/>
</dbReference>
<dbReference type="Proteomes" id="UP001479436">
    <property type="component" value="Unassembled WGS sequence"/>
</dbReference>
<keyword evidence="12" id="KW-1185">Reference proteome</keyword>
<evidence type="ECO:0000259" key="10">
    <source>
        <dbReference type="PROSITE" id="PS50089"/>
    </source>
</evidence>
<evidence type="ECO:0000313" key="12">
    <source>
        <dbReference type="Proteomes" id="UP001479436"/>
    </source>
</evidence>
<feature type="compositionally biased region" description="Polar residues" evidence="9">
    <location>
        <begin position="154"/>
        <end position="166"/>
    </location>
</feature>
<dbReference type="EC" id="2.3.2.27" evidence="2"/>
<dbReference type="Gene3D" id="3.30.40.10">
    <property type="entry name" value="Zinc/RING finger domain, C3HC4 (zinc finger)"/>
    <property type="match status" value="1"/>
</dbReference>
<organism evidence="11 12">
    <name type="scientific">Basidiobolus ranarum</name>
    <dbReference type="NCBI Taxonomy" id="34480"/>
    <lineage>
        <taxon>Eukaryota</taxon>
        <taxon>Fungi</taxon>
        <taxon>Fungi incertae sedis</taxon>
        <taxon>Zoopagomycota</taxon>
        <taxon>Entomophthoromycotina</taxon>
        <taxon>Basidiobolomycetes</taxon>
        <taxon>Basidiobolales</taxon>
        <taxon>Basidiobolaceae</taxon>
        <taxon>Basidiobolus</taxon>
    </lineage>
</organism>
<sequence>MPSDSENQERSQNTTRGRTHWCHQCQTDITPMLTPHPTCPHCLGEFVEEIEDENDPRDFFAQVETDEEFDFNEGGPNTEGRNQEVVNIVQSMLQQLLGPNASITVETQGPGFPRGPTPFDGMTEEGQNNDDPNRPTVFSTSFNVSGGNADGVESTGTNPTATDGTRAASVTNFSNFIQRLLGGNAETTQQASGAGAANLNPLWNIFQLPGNAGDYVFGQQALDNILSQLMEQAGRNAPPPAPEDIINNLPREKITRAQVEDGIDCAVCKEDFNEGEETTGLPCHHLFHDGCIRPWLELNGTCPVCRYSLVSKDGAQDPGNHDSTGNTENSNSERQTETHLPGAFPEPDPLD</sequence>
<feature type="compositionally biased region" description="Polar residues" evidence="9">
    <location>
        <begin position="125"/>
        <end position="146"/>
    </location>
</feature>
<evidence type="ECO:0000256" key="9">
    <source>
        <dbReference type="SAM" id="MobiDB-lite"/>
    </source>
</evidence>
<dbReference type="PANTHER" id="PTHR45931:SF3">
    <property type="entry name" value="RING ZINC FINGER-CONTAINING PROTEIN"/>
    <property type="match status" value="1"/>
</dbReference>
<dbReference type="Pfam" id="PF14369">
    <property type="entry name" value="Zn_ribbon_19"/>
    <property type="match status" value="1"/>
</dbReference>
<feature type="domain" description="RING-type" evidence="10">
    <location>
        <begin position="265"/>
        <end position="306"/>
    </location>
</feature>
<evidence type="ECO:0000256" key="8">
    <source>
        <dbReference type="PROSITE-ProRule" id="PRU00175"/>
    </source>
</evidence>
<dbReference type="InterPro" id="IPR039525">
    <property type="entry name" value="RNF126-like_zinc-ribbon"/>
</dbReference>
<keyword evidence="3" id="KW-0808">Transferase</keyword>
<dbReference type="SUPFAM" id="SSF57850">
    <property type="entry name" value="RING/U-box"/>
    <property type="match status" value="1"/>
</dbReference>
<evidence type="ECO:0000256" key="7">
    <source>
        <dbReference type="ARBA" id="ARBA00022833"/>
    </source>
</evidence>
<dbReference type="InterPro" id="IPR001841">
    <property type="entry name" value="Znf_RING"/>
</dbReference>
<comment type="catalytic activity">
    <reaction evidence="1">
        <text>S-ubiquitinyl-[E2 ubiquitin-conjugating enzyme]-L-cysteine + [acceptor protein]-L-lysine = [E2 ubiquitin-conjugating enzyme]-L-cysteine + N(6)-ubiquitinyl-[acceptor protein]-L-lysine.</text>
        <dbReference type="EC" id="2.3.2.27"/>
    </reaction>
</comment>
<dbReference type="PANTHER" id="PTHR45931">
    <property type="entry name" value="SI:CH211-59O9.10"/>
    <property type="match status" value="1"/>
</dbReference>
<feature type="region of interest" description="Disordered" evidence="9">
    <location>
        <begin position="315"/>
        <end position="351"/>
    </location>
</feature>
<comment type="caution">
    <text evidence="11">The sequence shown here is derived from an EMBL/GenBank/DDBJ whole genome shotgun (WGS) entry which is preliminary data.</text>
</comment>
<dbReference type="CDD" id="cd16667">
    <property type="entry name" value="RING-H2_RNF126-like"/>
    <property type="match status" value="1"/>
</dbReference>
<dbReference type="PROSITE" id="PS50089">
    <property type="entry name" value="ZF_RING_2"/>
    <property type="match status" value="1"/>
</dbReference>
<evidence type="ECO:0000256" key="5">
    <source>
        <dbReference type="ARBA" id="ARBA00022771"/>
    </source>
</evidence>